<accession>A0A4P8EFF5</accession>
<keyword evidence="2 5" id="KW-0479">Metal-binding</keyword>
<dbReference type="Gene3D" id="3.40.190.80">
    <property type="match status" value="1"/>
</dbReference>
<evidence type="ECO:0000256" key="4">
    <source>
        <dbReference type="ARBA" id="ARBA00022842"/>
    </source>
</evidence>
<dbReference type="Pfam" id="PF00459">
    <property type="entry name" value="Inositol_P"/>
    <property type="match status" value="1"/>
</dbReference>
<dbReference type="Gene3D" id="3.30.540.10">
    <property type="entry name" value="Fructose-1,6-Bisphosphatase, subunit A, domain 1"/>
    <property type="match status" value="1"/>
</dbReference>
<dbReference type="PANTHER" id="PTHR20854:SF4">
    <property type="entry name" value="INOSITOL-1-MONOPHOSPHATASE-RELATED"/>
    <property type="match status" value="1"/>
</dbReference>
<keyword evidence="4 5" id="KW-0460">Magnesium</keyword>
<dbReference type="SUPFAM" id="SSF56655">
    <property type="entry name" value="Carbohydrate phosphatase"/>
    <property type="match status" value="1"/>
</dbReference>
<evidence type="ECO:0000313" key="7">
    <source>
        <dbReference type="Proteomes" id="UP000298631"/>
    </source>
</evidence>
<comment type="cofactor">
    <cofactor evidence="5">
        <name>Mg(2+)</name>
        <dbReference type="ChEBI" id="CHEBI:18420"/>
    </cofactor>
</comment>
<dbReference type="Proteomes" id="UP000298631">
    <property type="component" value="Chromosome"/>
</dbReference>
<dbReference type="GO" id="GO:0046872">
    <property type="term" value="F:metal ion binding"/>
    <property type="evidence" value="ECO:0007669"/>
    <property type="project" value="UniProtKB-KW"/>
</dbReference>
<sequence length="267" mass="28988">MTNPTAPQANDTRLSQILADGEVFARAAGETARKFFRKHNNVEFKEDESPVTVIDQMIERDLKQAIAAKYPQDGIFGEESGVDGDLTGNLWVIDPIDGTRSFISGNPLFGMLLSYMQKGMPMAGIISMPMLDEIYCGAVGHPATCNGQPIKVSEQRNIDDCTLYINEGDKMIVDHPETLSKLLKVGKNCRFGYDCYPHALLAAGHVDAVVDFDLKPYDYLALTPVIEAAGGIMTDWQGKPLDLSSDGAVVAAATPELHRALLALLNG</sequence>
<feature type="binding site" evidence="5">
    <location>
        <position position="97"/>
    </location>
    <ligand>
        <name>Mg(2+)</name>
        <dbReference type="ChEBI" id="CHEBI:18420"/>
        <label>1</label>
        <note>catalytic</note>
    </ligand>
</feature>
<dbReference type="InterPro" id="IPR020583">
    <property type="entry name" value="Inositol_monoP_metal-BS"/>
</dbReference>
<organism evidence="6 7">
    <name type="scientific">Pseudorhodobacter turbinis</name>
    <dbReference type="NCBI Taxonomy" id="2500533"/>
    <lineage>
        <taxon>Bacteria</taxon>
        <taxon>Pseudomonadati</taxon>
        <taxon>Pseudomonadota</taxon>
        <taxon>Alphaproteobacteria</taxon>
        <taxon>Rhodobacterales</taxon>
        <taxon>Paracoccaceae</taxon>
        <taxon>Pseudorhodobacter</taxon>
    </lineage>
</organism>
<dbReference type="EMBL" id="CP039964">
    <property type="protein sequence ID" value="QCO55841.1"/>
    <property type="molecule type" value="Genomic_DNA"/>
</dbReference>
<evidence type="ECO:0000313" key="6">
    <source>
        <dbReference type="EMBL" id="QCO55841.1"/>
    </source>
</evidence>
<evidence type="ECO:0000256" key="5">
    <source>
        <dbReference type="PIRSR" id="PIRSR600760-2"/>
    </source>
</evidence>
<dbReference type="GO" id="GO:0007165">
    <property type="term" value="P:signal transduction"/>
    <property type="evidence" value="ECO:0007669"/>
    <property type="project" value="TreeGrafter"/>
</dbReference>
<dbReference type="PROSITE" id="PS00629">
    <property type="entry name" value="IMP_1"/>
    <property type="match status" value="1"/>
</dbReference>
<dbReference type="GO" id="GO:0008934">
    <property type="term" value="F:inositol monophosphate 1-phosphatase activity"/>
    <property type="evidence" value="ECO:0007669"/>
    <property type="project" value="TreeGrafter"/>
</dbReference>
<reference evidence="6 7" key="1">
    <citation type="submission" date="2019-05" db="EMBL/GenBank/DDBJ databases">
        <title>Pseudorhodobacter turbinis sp. nov., isolated from the gut of the Korean turban shell.</title>
        <authorList>
            <person name="Jeong Y.-S."/>
            <person name="Kang W.-R."/>
            <person name="Bae J.-W."/>
        </authorList>
    </citation>
    <scope>NUCLEOTIDE SEQUENCE [LARGE SCALE GENOMIC DNA]</scope>
    <source>
        <strain evidence="6 7">S12M18</strain>
    </source>
</reference>
<dbReference type="KEGG" id="pseb:EOK75_08845"/>
<gene>
    <name evidence="6" type="ORF">EOK75_08845</name>
</gene>
<protein>
    <submittedName>
        <fullName evidence="6">Inositol monophosphatase</fullName>
    </submittedName>
</protein>
<dbReference type="OrthoDB" id="9785695at2"/>
<feature type="binding site" evidence="5">
    <location>
        <position position="78"/>
    </location>
    <ligand>
        <name>Mg(2+)</name>
        <dbReference type="ChEBI" id="CHEBI:18420"/>
        <label>1</label>
        <note>catalytic</note>
    </ligand>
</feature>
<proteinExistence type="inferred from homology"/>
<keyword evidence="3" id="KW-0378">Hydrolase</keyword>
<dbReference type="InterPro" id="IPR000760">
    <property type="entry name" value="Inositol_monophosphatase-like"/>
</dbReference>
<feature type="binding site" evidence="5">
    <location>
        <position position="218"/>
    </location>
    <ligand>
        <name>Mg(2+)</name>
        <dbReference type="ChEBI" id="CHEBI:18420"/>
        <label>1</label>
        <note>catalytic</note>
    </ligand>
</feature>
<comment type="similarity">
    <text evidence="1">Belongs to the inositol monophosphatase superfamily.</text>
</comment>
<keyword evidence="7" id="KW-1185">Reference proteome</keyword>
<dbReference type="GO" id="GO:0006020">
    <property type="term" value="P:inositol metabolic process"/>
    <property type="evidence" value="ECO:0007669"/>
    <property type="project" value="TreeGrafter"/>
</dbReference>
<name>A0A4P8EFF5_9RHOB</name>
<feature type="binding site" evidence="5">
    <location>
        <position position="94"/>
    </location>
    <ligand>
        <name>Mg(2+)</name>
        <dbReference type="ChEBI" id="CHEBI:18420"/>
        <label>1</label>
        <note>catalytic</note>
    </ligand>
</feature>
<evidence type="ECO:0000256" key="2">
    <source>
        <dbReference type="ARBA" id="ARBA00022723"/>
    </source>
</evidence>
<dbReference type="AlphaFoldDB" id="A0A4P8EFF5"/>
<feature type="binding site" evidence="5">
    <location>
        <position position="96"/>
    </location>
    <ligand>
        <name>Mg(2+)</name>
        <dbReference type="ChEBI" id="CHEBI:18420"/>
        <label>1</label>
        <note>catalytic</note>
    </ligand>
</feature>
<evidence type="ECO:0000256" key="3">
    <source>
        <dbReference type="ARBA" id="ARBA00022801"/>
    </source>
</evidence>
<dbReference type="PANTHER" id="PTHR20854">
    <property type="entry name" value="INOSITOL MONOPHOSPHATASE"/>
    <property type="match status" value="1"/>
</dbReference>
<evidence type="ECO:0000256" key="1">
    <source>
        <dbReference type="ARBA" id="ARBA00009759"/>
    </source>
</evidence>
<dbReference type="RefSeq" id="WP_137193602.1">
    <property type="nucleotide sequence ID" value="NZ_CP039964.1"/>
</dbReference>
<dbReference type="PRINTS" id="PR00377">
    <property type="entry name" value="IMPHPHTASES"/>
</dbReference>